<evidence type="ECO:0000256" key="12">
    <source>
        <dbReference type="PIRSR" id="PIRSR000495-1"/>
    </source>
</evidence>
<organism evidence="14 15">
    <name type="scientific">Arcanobacterium bovis</name>
    <dbReference type="NCBI Taxonomy" id="2529275"/>
    <lineage>
        <taxon>Bacteria</taxon>
        <taxon>Bacillati</taxon>
        <taxon>Actinomycetota</taxon>
        <taxon>Actinomycetes</taxon>
        <taxon>Actinomycetales</taxon>
        <taxon>Actinomycetaceae</taxon>
        <taxon>Arcanobacterium</taxon>
    </lineage>
</organism>
<dbReference type="InterPro" id="IPR010139">
    <property type="entry name" value="Imidazole-glycPsynth_HisH"/>
</dbReference>
<evidence type="ECO:0000259" key="13">
    <source>
        <dbReference type="Pfam" id="PF00117"/>
    </source>
</evidence>
<comment type="function">
    <text evidence="8 11">IGPS catalyzes the conversion of PRFAR and glutamine to IGP, AICAR and glutamate. The HisH subunit catalyzes the hydrolysis of glutamine to glutamate and ammonia as part of the synthesis of IGP and AICAR. The resulting ammonia molecule is channeled to the active site of HisF.</text>
</comment>
<keyword evidence="11" id="KW-0963">Cytoplasm</keyword>
<feature type="active site" evidence="11 12">
    <location>
        <position position="194"/>
    </location>
</feature>
<dbReference type="EMBL" id="SJDT01000003">
    <property type="protein sequence ID" value="TBW21995.1"/>
    <property type="molecule type" value="Genomic_DNA"/>
</dbReference>
<feature type="domain" description="Glutamine amidotransferase" evidence="13">
    <location>
        <begin position="5"/>
        <end position="208"/>
    </location>
</feature>
<dbReference type="Gene3D" id="3.40.50.880">
    <property type="match status" value="1"/>
</dbReference>
<dbReference type="NCBIfam" id="TIGR01855">
    <property type="entry name" value="IMP_synth_hisH"/>
    <property type="match status" value="1"/>
</dbReference>
<evidence type="ECO:0000256" key="7">
    <source>
        <dbReference type="ARBA" id="ARBA00023239"/>
    </source>
</evidence>
<dbReference type="PANTHER" id="PTHR42701">
    <property type="entry name" value="IMIDAZOLE GLYCEROL PHOSPHATE SYNTHASE SUBUNIT HISH"/>
    <property type="match status" value="1"/>
</dbReference>
<dbReference type="CDD" id="cd01748">
    <property type="entry name" value="GATase1_IGP_Synthase"/>
    <property type="match status" value="1"/>
</dbReference>
<keyword evidence="6 11" id="KW-0368">Histidine biosynthesis</keyword>
<evidence type="ECO:0000256" key="11">
    <source>
        <dbReference type="HAMAP-Rule" id="MF_00278"/>
    </source>
</evidence>
<dbReference type="Pfam" id="PF00117">
    <property type="entry name" value="GATase"/>
    <property type="match status" value="1"/>
</dbReference>
<dbReference type="EC" id="3.5.1.2" evidence="11"/>
<evidence type="ECO:0000256" key="4">
    <source>
        <dbReference type="ARBA" id="ARBA00022801"/>
    </source>
</evidence>
<dbReference type="PANTHER" id="PTHR42701:SF1">
    <property type="entry name" value="IMIDAZOLE GLYCEROL PHOSPHATE SYNTHASE SUBUNIT HISH"/>
    <property type="match status" value="1"/>
</dbReference>
<dbReference type="SUPFAM" id="SSF52317">
    <property type="entry name" value="Class I glutamine amidotransferase-like"/>
    <property type="match status" value="1"/>
</dbReference>
<comment type="catalytic activity">
    <reaction evidence="10 11">
        <text>L-glutamine + H2O = L-glutamate + NH4(+)</text>
        <dbReference type="Rhea" id="RHEA:15889"/>
        <dbReference type="ChEBI" id="CHEBI:15377"/>
        <dbReference type="ChEBI" id="CHEBI:28938"/>
        <dbReference type="ChEBI" id="CHEBI:29985"/>
        <dbReference type="ChEBI" id="CHEBI:58359"/>
        <dbReference type="EC" id="3.5.1.2"/>
    </reaction>
</comment>
<dbReference type="UniPathway" id="UPA00031">
    <property type="reaction ID" value="UER00010"/>
</dbReference>
<dbReference type="PIRSF" id="PIRSF000495">
    <property type="entry name" value="Amidotransf_hisH"/>
    <property type="match status" value="1"/>
</dbReference>
<dbReference type="InterPro" id="IPR029062">
    <property type="entry name" value="Class_I_gatase-like"/>
</dbReference>
<keyword evidence="4 11" id="KW-0378">Hydrolase</keyword>
<comment type="subunit">
    <text evidence="2 11">Heterodimer of HisH and HisF.</text>
</comment>
<gene>
    <name evidence="11 14" type="primary">hisH</name>
    <name evidence="14" type="ORF">EZJ44_03920</name>
</gene>
<comment type="caution">
    <text evidence="14">The sequence shown here is derived from an EMBL/GenBank/DDBJ whole genome shotgun (WGS) entry which is preliminary data.</text>
</comment>
<dbReference type="PROSITE" id="PS51273">
    <property type="entry name" value="GATASE_TYPE_1"/>
    <property type="match status" value="1"/>
</dbReference>
<dbReference type="EC" id="4.3.2.10" evidence="11"/>
<dbReference type="Proteomes" id="UP000293036">
    <property type="component" value="Unassembled WGS sequence"/>
</dbReference>
<dbReference type="GO" id="GO:0016829">
    <property type="term" value="F:lyase activity"/>
    <property type="evidence" value="ECO:0007669"/>
    <property type="project" value="UniProtKB-KW"/>
</dbReference>
<evidence type="ECO:0000256" key="9">
    <source>
        <dbReference type="ARBA" id="ARBA00047838"/>
    </source>
</evidence>
<evidence type="ECO:0000256" key="3">
    <source>
        <dbReference type="ARBA" id="ARBA00022605"/>
    </source>
</evidence>
<comment type="subcellular location">
    <subcellularLocation>
        <location evidence="11">Cytoplasm</location>
    </subcellularLocation>
</comment>
<accession>A0A4Q9V1T3</accession>
<dbReference type="AlphaFoldDB" id="A0A4Q9V1T3"/>
<feature type="active site" description="Nucleophile" evidence="11 12">
    <location>
        <position position="81"/>
    </location>
</feature>
<evidence type="ECO:0000256" key="6">
    <source>
        <dbReference type="ARBA" id="ARBA00023102"/>
    </source>
</evidence>
<name>A0A4Q9V1T3_9ACTO</name>
<evidence type="ECO:0000313" key="15">
    <source>
        <dbReference type="Proteomes" id="UP000293036"/>
    </source>
</evidence>
<feature type="active site" evidence="11 12">
    <location>
        <position position="192"/>
    </location>
</feature>
<dbReference type="GO" id="GO:0000107">
    <property type="term" value="F:imidazoleglycerol-phosphate synthase activity"/>
    <property type="evidence" value="ECO:0007669"/>
    <property type="project" value="UniProtKB-UniRule"/>
</dbReference>
<comment type="pathway">
    <text evidence="1 11">Amino-acid biosynthesis; L-histidine biosynthesis; L-histidine from 5-phospho-alpha-D-ribose 1-diphosphate: step 5/9.</text>
</comment>
<keyword evidence="3 11" id="KW-0028">Amino-acid biosynthesis</keyword>
<dbReference type="OrthoDB" id="9807137at2"/>
<proteinExistence type="inferred from homology"/>
<evidence type="ECO:0000256" key="5">
    <source>
        <dbReference type="ARBA" id="ARBA00022962"/>
    </source>
</evidence>
<dbReference type="GO" id="GO:0004359">
    <property type="term" value="F:glutaminase activity"/>
    <property type="evidence" value="ECO:0007669"/>
    <property type="project" value="UniProtKB-EC"/>
</dbReference>
<dbReference type="GO" id="GO:0005737">
    <property type="term" value="C:cytoplasm"/>
    <property type="evidence" value="ECO:0007669"/>
    <property type="project" value="UniProtKB-SubCell"/>
</dbReference>
<keyword evidence="5 11" id="KW-0315">Glutamine amidotransferase</keyword>
<dbReference type="InterPro" id="IPR017926">
    <property type="entry name" value="GATASE"/>
</dbReference>
<keyword evidence="7 11" id="KW-0456">Lyase</keyword>
<evidence type="ECO:0000256" key="10">
    <source>
        <dbReference type="ARBA" id="ARBA00049534"/>
    </source>
</evidence>
<evidence type="ECO:0000256" key="2">
    <source>
        <dbReference type="ARBA" id="ARBA00011152"/>
    </source>
</evidence>
<dbReference type="HAMAP" id="MF_00278">
    <property type="entry name" value="HisH"/>
    <property type="match status" value="1"/>
</dbReference>
<dbReference type="GO" id="GO:0000105">
    <property type="term" value="P:L-histidine biosynthetic process"/>
    <property type="evidence" value="ECO:0007669"/>
    <property type="project" value="UniProtKB-UniRule"/>
</dbReference>
<keyword evidence="15" id="KW-1185">Reference proteome</keyword>
<dbReference type="RefSeq" id="WP_131280412.1">
    <property type="nucleotide sequence ID" value="NZ_JBHSLR010000009.1"/>
</dbReference>
<comment type="catalytic activity">
    <reaction evidence="9 11">
        <text>5-[(5-phospho-1-deoxy-D-ribulos-1-ylimino)methylamino]-1-(5-phospho-beta-D-ribosyl)imidazole-4-carboxamide + L-glutamine = D-erythro-1-(imidazol-4-yl)glycerol 3-phosphate + 5-amino-1-(5-phospho-beta-D-ribosyl)imidazole-4-carboxamide + L-glutamate + H(+)</text>
        <dbReference type="Rhea" id="RHEA:24793"/>
        <dbReference type="ChEBI" id="CHEBI:15378"/>
        <dbReference type="ChEBI" id="CHEBI:29985"/>
        <dbReference type="ChEBI" id="CHEBI:58278"/>
        <dbReference type="ChEBI" id="CHEBI:58359"/>
        <dbReference type="ChEBI" id="CHEBI:58475"/>
        <dbReference type="ChEBI" id="CHEBI:58525"/>
        <dbReference type="EC" id="4.3.2.10"/>
    </reaction>
</comment>
<sequence>MHKVVVLDADTGNVRSVVRALEHVGASVELTAQPELVMNADGLVVPGVGAFAAVMNKIRAVRADRMIERRLAGGQAVFGICVGLQIMFDRGTEFGVHEGLAQWRGSVDKLDAPVVPHMGWSQVRPGNGSALFSGIENERFYFVHSYAVQSDPAVQMADEAEVFAPPIVSYANHYGDFVAAVENGALCATQFHPEKSADAGLHLLENWLKTL</sequence>
<reference evidence="14 15" key="1">
    <citation type="submission" date="2019-02" db="EMBL/GenBank/DDBJ databases">
        <title>Arcanobacterium bovis sp. nov., isolated from the milk of a cow with mastitis.</title>
        <authorList>
            <person name="Sammra O."/>
            <person name="Foster G."/>
            <person name="Hassan A."/>
            <person name="Alssahen M."/>
            <person name="Laemmler C."/>
            <person name="Borowiak M."/>
            <person name="Malorny B."/>
            <person name="Abdulmawjood A."/>
        </authorList>
    </citation>
    <scope>NUCLEOTIDE SEQUENCE [LARGE SCALE GENOMIC DNA]</scope>
    <source>
        <strain evidence="14 15">C605018/01/1</strain>
    </source>
</reference>
<evidence type="ECO:0000256" key="8">
    <source>
        <dbReference type="ARBA" id="ARBA00025299"/>
    </source>
</evidence>
<evidence type="ECO:0000256" key="1">
    <source>
        <dbReference type="ARBA" id="ARBA00005091"/>
    </source>
</evidence>
<evidence type="ECO:0000313" key="14">
    <source>
        <dbReference type="EMBL" id="TBW21995.1"/>
    </source>
</evidence>
<protein>
    <recommendedName>
        <fullName evidence="11">Imidazole glycerol phosphate synthase subunit HisH</fullName>
        <ecNumber evidence="11">4.3.2.10</ecNumber>
    </recommendedName>
    <alternativeName>
        <fullName evidence="11">IGP synthase glutaminase subunit</fullName>
        <ecNumber evidence="11">3.5.1.2</ecNumber>
    </alternativeName>
    <alternativeName>
        <fullName evidence="11">IGP synthase subunit HisH</fullName>
    </alternativeName>
    <alternativeName>
        <fullName evidence="11">ImGP synthase subunit HisH</fullName>
        <shortName evidence="11">IGPS subunit HisH</shortName>
    </alternativeName>
</protein>